<feature type="region of interest" description="Disordered" evidence="1">
    <location>
        <begin position="423"/>
        <end position="493"/>
    </location>
</feature>
<comment type="caution">
    <text evidence="2">The sequence shown here is derived from an EMBL/GenBank/DDBJ whole genome shotgun (WGS) entry which is preliminary data.</text>
</comment>
<evidence type="ECO:0000313" key="2">
    <source>
        <dbReference type="EMBL" id="KAF6045538.1"/>
    </source>
</evidence>
<feature type="compositionally biased region" description="Polar residues" evidence="1">
    <location>
        <begin position="457"/>
        <end position="469"/>
    </location>
</feature>
<feature type="region of interest" description="Disordered" evidence="1">
    <location>
        <begin position="351"/>
        <end position="377"/>
    </location>
</feature>
<name>A0A8X7T9C4_CANPA</name>
<feature type="compositionally biased region" description="Polar residues" evidence="1">
    <location>
        <begin position="87"/>
        <end position="107"/>
    </location>
</feature>
<sequence>MSPLVNLVTPEQLYSLIDWKNVDIQITIPGYDPSLGFLLSSPAFVPLQPPPTTTTENKATESTNHLDSQDEVEHESTEPSSLSTPPVATTDNVSIQSQMSPSNQQTLKSNTDHLHLDQNMRQTELCPFENMFSEEDPQYASFLEGYVDDSLNNKVENESAIKESFYEGMNRDCWLKVDKSDLYEQRKTPRYIYGRFNTIGYARDSARAVNYTNYTINLECMDTNNERNCSQKFATIFDFQHLVSSYHHHHHLNQDEKASCVPVKKNEQTGTELAPDYRYDIDNYCISRDTSSIYSGEYAAYDRIQALRVSGEISKVNSAEIDYKMNGSLNERQAVANNLEITSWAHENLAYQNDESQPRSSKSSLEHTETENESSVTILPEPVVAVNSAAGAADAVSAVVTTEIVIDHEFEVNGNANIDELLNGNDTTDAFTPGQASEREEAATVTAIDQQQDDPNETVQSPNDGQQMNDVPEEEQMNENVHVPEESTETPTEEVIGYMNPRDKVRFMEPVDINPLYAWYFIPGDTFQAPLIPGLRIAQLVPDGVRVIPVPEVQPLQYLESGTSAIVDEKRVLAKRKVRFVNELHKRIETEKEITDLEGLILHDKQPTDVVRVERKHRKPFAFVKRVLKKLKLKKRPKMKSTEGLRSAMKKQNPSTKAEDGTGLRRYKSCITLDSPELDGDEERPKIFQRVNRPQSA</sequence>
<feature type="compositionally biased region" description="Polar residues" evidence="1">
    <location>
        <begin position="351"/>
        <end position="363"/>
    </location>
</feature>
<reference evidence="2" key="1">
    <citation type="submission" date="2020-03" db="EMBL/GenBank/DDBJ databases">
        <title>FDA dAtabase for Regulatory Grade micrObial Sequences (FDA-ARGOS): Supporting development and validation of Infectious Disease Dx tests.</title>
        <authorList>
            <person name="Campos J."/>
            <person name="Goldberg B."/>
            <person name="Tallon L."/>
            <person name="Sadzewicz L."/>
            <person name="Vavikolanu K."/>
            <person name="Mehta A."/>
            <person name="Aluvathingal J."/>
            <person name="Nadendla S."/>
            <person name="Nandy P."/>
            <person name="Geyer C."/>
            <person name="Yan Y."/>
            <person name="Sichtig H."/>
        </authorList>
    </citation>
    <scope>NUCLEOTIDE SEQUENCE [LARGE SCALE GENOMIC DNA]</scope>
    <source>
        <strain evidence="2">FDAARGOS_652</strain>
    </source>
</reference>
<proteinExistence type="predicted"/>
<accession>A0A8X7T9C4</accession>
<evidence type="ECO:0000256" key="1">
    <source>
        <dbReference type="SAM" id="MobiDB-lite"/>
    </source>
</evidence>
<dbReference type="AlphaFoldDB" id="A0A8X7T9C4"/>
<dbReference type="EMBL" id="JABWAB010000009">
    <property type="protein sequence ID" value="KAF6045538.1"/>
    <property type="molecule type" value="Genomic_DNA"/>
</dbReference>
<feature type="region of interest" description="Disordered" evidence="1">
    <location>
        <begin position="635"/>
        <end position="697"/>
    </location>
</feature>
<organism evidence="2 3">
    <name type="scientific">Candida parapsilosis</name>
    <name type="common">Yeast</name>
    <dbReference type="NCBI Taxonomy" id="5480"/>
    <lineage>
        <taxon>Eukaryota</taxon>
        <taxon>Fungi</taxon>
        <taxon>Dikarya</taxon>
        <taxon>Ascomycota</taxon>
        <taxon>Saccharomycotina</taxon>
        <taxon>Pichiomycetes</taxon>
        <taxon>Debaryomycetaceae</taxon>
        <taxon>Candida/Lodderomyces clade</taxon>
        <taxon>Candida</taxon>
    </lineage>
</organism>
<evidence type="ECO:0000313" key="3">
    <source>
        <dbReference type="Proteomes" id="UP000590412"/>
    </source>
</evidence>
<feature type="compositionally biased region" description="Polar residues" evidence="1">
    <location>
        <begin position="56"/>
        <end position="66"/>
    </location>
</feature>
<protein>
    <submittedName>
        <fullName evidence="2">Uncharacterized protein</fullName>
    </submittedName>
</protein>
<dbReference type="OrthoDB" id="4028214at2759"/>
<feature type="region of interest" description="Disordered" evidence="1">
    <location>
        <begin position="47"/>
        <end position="107"/>
    </location>
</feature>
<dbReference type="Proteomes" id="UP000590412">
    <property type="component" value="Unassembled WGS sequence"/>
</dbReference>
<gene>
    <name evidence="2" type="ORF">FOB60_005110</name>
</gene>